<evidence type="ECO:0000256" key="6">
    <source>
        <dbReference type="ARBA" id="ARBA00022692"/>
    </source>
</evidence>
<dbReference type="RefSeq" id="YP_007317380.1">
    <property type="nucleotide sequence ID" value="NC_020025.1"/>
</dbReference>
<keyword evidence="9 12" id="KW-0406">Ion transport</keyword>
<evidence type="ECO:0000256" key="4">
    <source>
        <dbReference type="ARBA" id="ARBA00022448"/>
    </source>
</evidence>
<evidence type="ECO:0000256" key="7">
    <source>
        <dbReference type="ARBA" id="ARBA00022781"/>
    </source>
</evidence>
<evidence type="ECO:0000256" key="2">
    <source>
        <dbReference type="ARBA" id="ARBA00008892"/>
    </source>
</evidence>
<feature type="transmembrane region" description="Helical" evidence="13">
    <location>
        <begin position="7"/>
        <end position="30"/>
    </location>
</feature>
<comment type="subcellular location">
    <subcellularLocation>
        <location evidence="1 12">Mitochondrion membrane</location>
        <topology evidence="1 12">Single-pass membrane protein</topology>
    </subcellularLocation>
</comment>
<dbReference type="GeneID" id="14412011"/>
<reference evidence="14" key="1">
    <citation type="journal article" date="2013" name="Mol. Phylogenet. Evol.">
        <title>Mitogenomic analysis of decapod crustacean phylogeny corroborates traditional views on their relationships.</title>
        <authorList>
            <person name="Shen H."/>
            <person name="Braband A."/>
            <person name="Scholtz G."/>
        </authorList>
    </citation>
    <scope>NUCLEOTIDE SEQUENCE</scope>
</reference>
<dbReference type="InterPro" id="IPR001421">
    <property type="entry name" value="ATP8_metazoa"/>
</dbReference>
<evidence type="ECO:0000256" key="5">
    <source>
        <dbReference type="ARBA" id="ARBA00022547"/>
    </source>
</evidence>
<gene>
    <name evidence="14" type="primary">ATP8</name>
</gene>
<name>L0E7B1_CORCW</name>
<keyword evidence="5 12" id="KW-0138">CF(0)</keyword>
<dbReference type="AlphaFoldDB" id="L0E7B1"/>
<dbReference type="GO" id="GO:0031966">
    <property type="term" value="C:mitochondrial membrane"/>
    <property type="evidence" value="ECO:0007669"/>
    <property type="project" value="UniProtKB-SubCell"/>
</dbReference>
<evidence type="ECO:0000256" key="8">
    <source>
        <dbReference type="ARBA" id="ARBA00022989"/>
    </source>
</evidence>
<dbReference type="GO" id="GO:0015078">
    <property type="term" value="F:proton transmembrane transporter activity"/>
    <property type="evidence" value="ECO:0007669"/>
    <property type="project" value="InterPro"/>
</dbReference>
<proteinExistence type="inferred from homology"/>
<evidence type="ECO:0000256" key="3">
    <source>
        <dbReference type="ARBA" id="ARBA00011291"/>
    </source>
</evidence>
<evidence type="ECO:0000256" key="13">
    <source>
        <dbReference type="SAM" id="Phobius"/>
    </source>
</evidence>
<dbReference type="CTD" id="4509"/>
<comment type="subunit">
    <text evidence="3">F-type ATPases have 2 components, CF(1) - the catalytic core - and CF(0) - the membrane proton channel.</text>
</comment>
<evidence type="ECO:0000256" key="10">
    <source>
        <dbReference type="ARBA" id="ARBA00023128"/>
    </source>
</evidence>
<keyword evidence="7 12" id="KW-0375">Hydrogen ion transport</keyword>
<keyword evidence="6 12" id="KW-0812">Transmembrane</keyword>
<keyword evidence="11 13" id="KW-0472">Membrane</keyword>
<sequence length="53" mass="6289">MPQMAPMFWLYLMLMFMLTLLAFNVLNYFLGFLKPEGSSESVSSLSSQKFWKW</sequence>
<comment type="similarity">
    <text evidence="2 12">Belongs to the ATPase protein 8 family.</text>
</comment>
<protein>
    <recommendedName>
        <fullName evidence="12">ATP synthase complex subunit 8</fullName>
    </recommendedName>
</protein>
<keyword evidence="8 13" id="KW-1133">Transmembrane helix</keyword>
<dbReference type="GO" id="GO:0045259">
    <property type="term" value="C:proton-transporting ATP synthase complex"/>
    <property type="evidence" value="ECO:0007669"/>
    <property type="project" value="UniProtKB-KW"/>
</dbReference>
<geneLocation type="mitochondrion" evidence="14"/>
<keyword evidence="10 12" id="KW-0496">Mitochondrion</keyword>
<organism evidence="14">
    <name type="scientific">Corallianassa coutierei</name>
    <name type="common">Ghost shrimp</name>
    <dbReference type="NCBI Taxonomy" id="1267413"/>
    <lineage>
        <taxon>Eukaryota</taxon>
        <taxon>Metazoa</taxon>
        <taxon>Ecdysozoa</taxon>
        <taxon>Arthropoda</taxon>
        <taxon>Crustacea</taxon>
        <taxon>Multicrustacea</taxon>
        <taxon>Malacostraca</taxon>
        <taxon>Eumalacostraca</taxon>
        <taxon>Eucarida</taxon>
        <taxon>Decapoda</taxon>
        <taxon>Pleocyemata</taxon>
        <taxon>Axiidea</taxon>
        <taxon>Callianassidae</taxon>
        <taxon>Corallianassa</taxon>
    </lineage>
</organism>
<evidence type="ECO:0000313" key="14">
    <source>
        <dbReference type="EMBL" id="AGA56157.1"/>
    </source>
</evidence>
<dbReference type="Pfam" id="PF00895">
    <property type="entry name" value="ATP-synt_8"/>
    <property type="match status" value="1"/>
</dbReference>
<evidence type="ECO:0000256" key="1">
    <source>
        <dbReference type="ARBA" id="ARBA00004304"/>
    </source>
</evidence>
<keyword evidence="4 12" id="KW-0813">Transport</keyword>
<evidence type="ECO:0000256" key="12">
    <source>
        <dbReference type="RuleBase" id="RU003661"/>
    </source>
</evidence>
<evidence type="ECO:0000256" key="9">
    <source>
        <dbReference type="ARBA" id="ARBA00023065"/>
    </source>
</evidence>
<accession>L0E7B1</accession>
<dbReference type="GO" id="GO:0015986">
    <property type="term" value="P:proton motive force-driven ATP synthesis"/>
    <property type="evidence" value="ECO:0007669"/>
    <property type="project" value="InterPro"/>
</dbReference>
<dbReference type="EMBL" id="KC107817">
    <property type="protein sequence ID" value="AGA56157.1"/>
    <property type="molecule type" value="Genomic_DNA"/>
</dbReference>
<evidence type="ECO:0000256" key="11">
    <source>
        <dbReference type="ARBA" id="ARBA00023136"/>
    </source>
</evidence>